<evidence type="ECO:0000256" key="1">
    <source>
        <dbReference type="SAM" id="MobiDB-lite"/>
    </source>
</evidence>
<keyword evidence="2" id="KW-1185">Reference proteome</keyword>
<protein>
    <submittedName>
        <fullName evidence="3">Lysine-specific demethylase phf2-like</fullName>
    </submittedName>
</protein>
<name>A0ABM1EM82_PRICU</name>
<accession>A0ABM1EM82</accession>
<sequence>MGGNLVPKVRPHREGVRIPAVESALADAAEKLSHLPPPKRMYQRRKMAPKPPPPDPLVTPGTSVEAPPSEKSSGPTKPISKKPKKGQATTKQRLGRILKIHKMVYLK</sequence>
<proteinExistence type="predicted"/>
<evidence type="ECO:0000313" key="2">
    <source>
        <dbReference type="Proteomes" id="UP000695022"/>
    </source>
</evidence>
<dbReference type="GeneID" id="106813633"/>
<reference evidence="3" key="1">
    <citation type="submission" date="2025-08" db="UniProtKB">
        <authorList>
            <consortium name="RefSeq"/>
        </authorList>
    </citation>
    <scope>IDENTIFICATION</scope>
</reference>
<dbReference type="RefSeq" id="XP_014673303.1">
    <property type="nucleotide sequence ID" value="XM_014817817.1"/>
</dbReference>
<evidence type="ECO:0000313" key="3">
    <source>
        <dbReference type="RefSeq" id="XP_014673303.1"/>
    </source>
</evidence>
<feature type="region of interest" description="Disordered" evidence="1">
    <location>
        <begin position="29"/>
        <end position="95"/>
    </location>
</feature>
<dbReference type="Proteomes" id="UP000695022">
    <property type="component" value="Unplaced"/>
</dbReference>
<gene>
    <name evidence="3" type="primary">LOC106813633</name>
</gene>
<organism evidence="2 3">
    <name type="scientific">Priapulus caudatus</name>
    <name type="common">Priapulid worm</name>
    <dbReference type="NCBI Taxonomy" id="37621"/>
    <lineage>
        <taxon>Eukaryota</taxon>
        <taxon>Metazoa</taxon>
        <taxon>Ecdysozoa</taxon>
        <taxon>Scalidophora</taxon>
        <taxon>Priapulida</taxon>
        <taxon>Priapulimorpha</taxon>
        <taxon>Priapulimorphida</taxon>
        <taxon>Priapulidae</taxon>
        <taxon>Priapulus</taxon>
    </lineage>
</organism>